<dbReference type="PANTHER" id="PTHR30055">
    <property type="entry name" value="HTH-TYPE TRANSCRIPTIONAL REGULATOR RUTR"/>
    <property type="match status" value="1"/>
</dbReference>
<dbReference type="InterPro" id="IPR036271">
    <property type="entry name" value="Tet_transcr_reg_TetR-rel_C_sf"/>
</dbReference>
<dbReference type="GO" id="GO:0003700">
    <property type="term" value="F:DNA-binding transcription factor activity"/>
    <property type="evidence" value="ECO:0007669"/>
    <property type="project" value="TreeGrafter"/>
</dbReference>
<dbReference type="InterPro" id="IPR050109">
    <property type="entry name" value="HTH-type_TetR-like_transc_reg"/>
</dbReference>
<proteinExistence type="predicted"/>
<feature type="domain" description="HTH tetR-type" evidence="5">
    <location>
        <begin position="49"/>
        <end position="109"/>
    </location>
</feature>
<accession>A0A3P8MC67</accession>
<evidence type="ECO:0000313" key="7">
    <source>
        <dbReference type="Proteomes" id="UP000271626"/>
    </source>
</evidence>
<dbReference type="PROSITE" id="PS50977">
    <property type="entry name" value="HTH_TETR_2"/>
    <property type="match status" value="1"/>
</dbReference>
<name>A0A3P8MC67_TSUPA</name>
<dbReference type="SUPFAM" id="SSF46689">
    <property type="entry name" value="Homeodomain-like"/>
    <property type="match status" value="1"/>
</dbReference>
<keyword evidence="3" id="KW-0804">Transcription</keyword>
<dbReference type="Gene3D" id="1.10.357.10">
    <property type="entry name" value="Tetracycline Repressor, domain 2"/>
    <property type="match status" value="1"/>
</dbReference>
<dbReference type="InterPro" id="IPR023772">
    <property type="entry name" value="DNA-bd_HTH_TetR-type_CS"/>
</dbReference>
<feature type="DNA-binding region" description="H-T-H motif" evidence="4">
    <location>
        <begin position="72"/>
        <end position="91"/>
    </location>
</feature>
<dbReference type="PROSITE" id="PS01081">
    <property type="entry name" value="HTH_TETR_1"/>
    <property type="match status" value="1"/>
</dbReference>
<dbReference type="EMBL" id="LR131273">
    <property type="protein sequence ID" value="VDR38776.1"/>
    <property type="molecule type" value="Genomic_DNA"/>
</dbReference>
<reference evidence="6 7" key="1">
    <citation type="submission" date="2018-12" db="EMBL/GenBank/DDBJ databases">
        <authorList>
            <consortium name="Pathogen Informatics"/>
        </authorList>
    </citation>
    <scope>NUCLEOTIDE SEQUENCE [LARGE SCALE GENOMIC DNA]</scope>
    <source>
        <strain evidence="6 7">NCTC10741</strain>
    </source>
</reference>
<evidence type="ECO:0000256" key="1">
    <source>
        <dbReference type="ARBA" id="ARBA00023015"/>
    </source>
</evidence>
<dbReference type="AlphaFoldDB" id="A0A3P8MC67"/>
<keyword evidence="1" id="KW-0805">Transcription regulation</keyword>
<evidence type="ECO:0000256" key="3">
    <source>
        <dbReference type="ARBA" id="ARBA00023163"/>
    </source>
</evidence>
<evidence type="ECO:0000313" key="6">
    <source>
        <dbReference type="EMBL" id="VDR38776.1"/>
    </source>
</evidence>
<dbReference type="Gene3D" id="1.10.10.60">
    <property type="entry name" value="Homeodomain-like"/>
    <property type="match status" value="1"/>
</dbReference>
<dbReference type="InterPro" id="IPR009057">
    <property type="entry name" value="Homeodomain-like_sf"/>
</dbReference>
<evidence type="ECO:0000259" key="5">
    <source>
        <dbReference type="PROSITE" id="PS50977"/>
    </source>
</evidence>
<dbReference type="PRINTS" id="PR00455">
    <property type="entry name" value="HTHTETR"/>
</dbReference>
<dbReference type="InterPro" id="IPR001647">
    <property type="entry name" value="HTH_TetR"/>
</dbReference>
<dbReference type="Pfam" id="PF00440">
    <property type="entry name" value="TetR_N"/>
    <property type="match status" value="1"/>
</dbReference>
<dbReference type="PANTHER" id="PTHR30055:SF234">
    <property type="entry name" value="HTH-TYPE TRANSCRIPTIONAL REGULATOR BETI"/>
    <property type="match status" value="1"/>
</dbReference>
<evidence type="ECO:0000256" key="4">
    <source>
        <dbReference type="PROSITE-ProRule" id="PRU00335"/>
    </source>
</evidence>
<keyword evidence="2 4" id="KW-0238">DNA-binding</keyword>
<sequence>MGNARHAKAEYGPLGTTGGETVDGSGRTCYFLTMRPENEPGGQRSFIEEARRRQIIAAAVEVLADEGYGRATLARIAQQAGISKGVISYHFDGKDDLMRQVVIQLFVAGAEFMGPRLAEQHSATDVLRTYIASNLEYIKEQRRFLGAMVEVVLNLRNPDGTPAFSPSDGEKEMLAPLAGILRDGQESGEFSTDFDATIMARLIRDAIDGAAGRAARDPDLDLDAHAELMVRTFLAAVQPSPRDSAHPAPSEDTDD</sequence>
<protein>
    <submittedName>
        <fullName evidence="6">Fatty acid metabolism regulator protein</fullName>
    </submittedName>
</protein>
<dbReference type="GO" id="GO:0000976">
    <property type="term" value="F:transcription cis-regulatory region binding"/>
    <property type="evidence" value="ECO:0007669"/>
    <property type="project" value="TreeGrafter"/>
</dbReference>
<dbReference type="SUPFAM" id="SSF48498">
    <property type="entry name" value="Tetracyclin repressor-like, C-terminal domain"/>
    <property type="match status" value="1"/>
</dbReference>
<dbReference type="Proteomes" id="UP000271626">
    <property type="component" value="Chromosome"/>
</dbReference>
<evidence type="ECO:0000256" key="2">
    <source>
        <dbReference type="ARBA" id="ARBA00023125"/>
    </source>
</evidence>
<organism evidence="6 7">
    <name type="scientific">Tsukamurella paurometabola</name>
    <name type="common">Corynebacterium paurometabolum</name>
    <dbReference type="NCBI Taxonomy" id="2061"/>
    <lineage>
        <taxon>Bacteria</taxon>
        <taxon>Bacillati</taxon>
        <taxon>Actinomycetota</taxon>
        <taxon>Actinomycetes</taxon>
        <taxon>Mycobacteriales</taxon>
        <taxon>Tsukamurellaceae</taxon>
        <taxon>Tsukamurella</taxon>
    </lineage>
</organism>
<gene>
    <name evidence="6" type="primary">fadR_2</name>
    <name evidence="6" type="ORF">NCTC10741_01906</name>
</gene>